<sequence length="210" mass="22898">MPAIDQFLDAADIAAELVGDRRVATRWQDSSVLPRMSIGMLACHLGRQTVRAAELLPVAATDEPLDTVAEHYRRAAWVTAADLDDPALDRSTDQSEAALGHPALVARMAGARSTVAALSLDDQAADVVRIPWQGWSLRRSDFLLTRMIEIVTHVDDLARSVELPTPSFPIEVYRPVLQVLAELAVERHGQAAVTSALTRSERMPPTISAF</sequence>
<evidence type="ECO:0000313" key="1">
    <source>
        <dbReference type="EMBL" id="SDS26525.1"/>
    </source>
</evidence>
<dbReference type="AlphaFoldDB" id="A0A1H1QSZ4"/>
<organism evidence="1 2">
    <name type="scientific">Microlunatus soli</name>
    <dbReference type="NCBI Taxonomy" id="630515"/>
    <lineage>
        <taxon>Bacteria</taxon>
        <taxon>Bacillati</taxon>
        <taxon>Actinomycetota</taxon>
        <taxon>Actinomycetes</taxon>
        <taxon>Propionibacteriales</taxon>
        <taxon>Propionibacteriaceae</taxon>
        <taxon>Microlunatus</taxon>
    </lineage>
</organism>
<gene>
    <name evidence="1" type="ORF">SAMN04489812_1377</name>
</gene>
<dbReference type="GO" id="GO:0016853">
    <property type="term" value="F:isomerase activity"/>
    <property type="evidence" value="ECO:0007669"/>
    <property type="project" value="UniProtKB-KW"/>
</dbReference>
<dbReference type="SUPFAM" id="SSF109854">
    <property type="entry name" value="DinB/YfiT-like putative metalloenzymes"/>
    <property type="match status" value="1"/>
</dbReference>
<proteinExistence type="predicted"/>
<reference evidence="1 2" key="1">
    <citation type="submission" date="2016-10" db="EMBL/GenBank/DDBJ databases">
        <authorList>
            <person name="de Groot N.N."/>
        </authorList>
    </citation>
    <scope>NUCLEOTIDE SEQUENCE [LARGE SCALE GENOMIC DNA]</scope>
    <source>
        <strain evidence="1 2">DSM 21800</strain>
    </source>
</reference>
<accession>A0A1H1QSZ4</accession>
<dbReference type="OrthoDB" id="3213216at2"/>
<keyword evidence="2" id="KW-1185">Reference proteome</keyword>
<name>A0A1H1QSZ4_9ACTN</name>
<protein>
    <submittedName>
        <fullName evidence="1">Mycothiol maleylpyruvate isomerase N-terminal domain-containing protein</fullName>
    </submittedName>
</protein>
<dbReference type="Gene3D" id="1.20.120.450">
    <property type="entry name" value="dinb family like domain"/>
    <property type="match status" value="1"/>
</dbReference>
<dbReference type="Proteomes" id="UP000199103">
    <property type="component" value="Chromosome I"/>
</dbReference>
<dbReference type="RefSeq" id="WP_091521897.1">
    <property type="nucleotide sequence ID" value="NZ_LT629772.1"/>
</dbReference>
<keyword evidence="1" id="KW-0670">Pyruvate</keyword>
<keyword evidence="1" id="KW-0413">Isomerase</keyword>
<dbReference type="InterPro" id="IPR034660">
    <property type="entry name" value="DinB/YfiT-like"/>
</dbReference>
<dbReference type="EMBL" id="LT629772">
    <property type="protein sequence ID" value="SDS26525.1"/>
    <property type="molecule type" value="Genomic_DNA"/>
</dbReference>
<evidence type="ECO:0000313" key="2">
    <source>
        <dbReference type="Proteomes" id="UP000199103"/>
    </source>
</evidence>